<feature type="region of interest" description="Disordered" evidence="1">
    <location>
        <begin position="2296"/>
        <end position="2327"/>
    </location>
</feature>
<feature type="region of interest" description="Disordered" evidence="1">
    <location>
        <begin position="1059"/>
        <end position="1085"/>
    </location>
</feature>
<protein>
    <submittedName>
        <fullName evidence="2">Uncharacterized protein</fullName>
    </submittedName>
</protein>
<feature type="region of interest" description="Disordered" evidence="1">
    <location>
        <begin position="2080"/>
        <end position="2112"/>
    </location>
</feature>
<feature type="compositionally biased region" description="Low complexity" evidence="1">
    <location>
        <begin position="2055"/>
        <end position="2065"/>
    </location>
</feature>
<organism evidence="2 3">
    <name type="scientific">Blattamonas nauphoetae</name>
    <dbReference type="NCBI Taxonomy" id="2049346"/>
    <lineage>
        <taxon>Eukaryota</taxon>
        <taxon>Metamonada</taxon>
        <taxon>Preaxostyla</taxon>
        <taxon>Oxymonadida</taxon>
        <taxon>Blattamonas</taxon>
    </lineage>
</organism>
<feature type="region of interest" description="Disordered" evidence="1">
    <location>
        <begin position="582"/>
        <end position="614"/>
    </location>
</feature>
<feature type="compositionally biased region" description="Basic and acidic residues" evidence="1">
    <location>
        <begin position="1658"/>
        <end position="1715"/>
    </location>
</feature>
<feature type="region of interest" description="Disordered" evidence="1">
    <location>
        <begin position="361"/>
        <end position="390"/>
    </location>
</feature>
<keyword evidence="3" id="KW-1185">Reference proteome</keyword>
<sequence>MYCLAVDLSSSLNSTILYARKGYIREVMVYEACWDIISLWVENGGCDPRWFATAQLSPSLLNETEVLDVLTTLLPPPLSGKSISSISSKLSVIEGASRQMFEALRIQRYSVLENEQQIEEEHRHQSDWDEFDSSSLSSVSETRARDYLAEGYFSVQRHTMAERASDTTGSDHDTFSPSSVDDEIDFLERDVKHYLHNSHIQKQKLKRRHIVERRLRRQIKKYDETGKEEKDPWNFGAKHKRYETRKSEKTVTRKLKTLPPESHFSPEETSVLFKSFIQFISSPVSTPIPPSPILHPSNTHQANSRHSYSLFETTLHELADTVFSLLWEVEQLKSIMVAFTPLPPKKRTVYDIFQAHAVQEPSSIELQEQSPPKKKNESEPREDSVPDTTPIIDSVGALFQSPSILTNLPIQPPTLLTSLLSNSSVSTHATFLATSFPLPMILPPPNATNISQSHPNVFQNIADSKKTVERANRLKPPTYADERNTLQQMPMANYLSTKLTEHALQNKSPFPSPSISWLPPSKRRLNHRSQDTDFLPYIMNVKPGRMREHHREELAYKLRLLRLDELENAPEKIRKGLEETRAEWKKEEEDRKKRKAEAIDTPTPPAPGTGRDGDDCGFQLKVEADELRRQRDDILLSLEEKQESEWERNFLTQIRNIQKKIYKKHQNLRKSEEQEEQRRMKDSVRRRQIEEDRREQALHIPSITPSLPPQTLPHLSLPFVSNSALFPPQKIPIPPGLVSTNHEFNTNMSLDAEIAFKEPASESVLYFSPHIIQNLPFYRWLEYFRGWVVVEGNDGEIRSGGRTEWNIPHSFIPTIPQQPKNVPIQFELSADAKTVQCRVEDSKAGPPVYSLIEGGLSPFLKQYLLDYLNQMGSQLSIAATKLFRLFSSYSILKYDLLSSDGLRALESLVHGNMMESDNKRDDTATFGSFHTSQSYRTTLGDGYSAERWSGITDDKLIVDGGEDNSPGNDDEQKKEGKKDPTKIPVNLYTGSPFGIRVGLIEQETMEHRHYNITRDIEKIDVIVETLRAQCQERQEEEEAANMIIDNRTNDVLEPTTLSIPLSRPSNEEIDVSENQLHTDEAPTPLSPSYPNEMPPSIPQPEIQPPLLPTNPNTTVLQFLQQQPETISPSFLKHLDDIFGNELANIPAHLMKFISPPIDLEEPSQPPPPVPQPKIGLDHPELQALSEAHISKNFKLFSDAMMRLAPSSEITDDFDITDPELLSTPPEMSIGDSRLNSVIGSFRSTHVEAGLSTLLNTLLPDQDQLKPFERSGPPTTQPVIPGKQAEPVKTTIRRWCLWNSYPVEVLMTVSDSLNTNTPTNLTMIDETTQKQLRFPLSLNSLQLNLPFTISSAPNSIYIARFPISADTSPMMQLSDLSTLFSHPFTLSALFEDIRSYSSWTIFPLNTSTFGSPTNSSATPIAITSEFPMASVPLSSVVRFEHKSKPSLYPQTRFSLFMVPMPSVFVPFPSQLFRLSETEDLQIELNLMRRKEFICLEKDEEGLDEEELDDDDWGTIEERNAEYERVTKQLLEIEETALQTVEHIQNSELTGGMDVPYDWVDAIELRRGVMDLQEQLKPEKHLVEKKEEDAIEEIETDKARDLRERRELEQRSKQNEPRPKSKQEEPLSKSKRKRAKRKKNQETQASTNPSDNSDQLAAQKQKEQEDAKRREEERKKEERRKEELRKEELRKAEERERTEKLRKEKEEKELREKENAHSSDGQSQIPPESTNSTASTNGKKGKKAKEQTEPVKELTEEEKQILKKKEEERLERERKLEKERKEKVELKRKEQKENKEKERKRKEEEERNKKKEKELFEAEKINIAQKAEEERKKKRESKKEQKRREKEEREKKELQIIEDKKRKEEKEKRDKEEKVRLEKERKWREKEEKKRLEKEEKEKELHHLLHTDLPTAITIPTLFNRPVQEGKESKKENKDPKGKNANTNSQENGGTPTSGTTTPPASATEDGKNDNSTESMFGSDFESFMDEKEEEIREWIRKRREGFIDDEPVPKGDHSINEKEQKVESKGTIQATAKPFKPKNTVTFVQPVEEEKKEDTSSSTESLSTSKSYDDFNQALHLSKGFQQLPSTQKSPTPSTPTTFTPSEKFKGIGSTPLKSVLSPSTPAFVPRMSTSHINPSSTVLSSSLLGTPPHQSTIPTHSLAYQAPVENVHSPIPSTLLSNSSLLPTTSPLLHQSPQSSISFNPSSLNAIGPLPTAPLPGQEGLLGDSPTIPIAQIANSPFVTKPGSSPAFLLAPTPTIPTLSPTASMMYSTSRMNYDLSTIDIEAQIPISPLTLPSNLNPTSLSPSHTPHQILHPPLPEQEPQSASVQRELTPSFSPVPFPIFDLVASSSNLPDPLFSPPSPFKSSLPPLPTCSNSVTMPFDQPHPLLNRAEFSPRQQDGRSEKDVASTKGQHAVEDYPLRELGLLEDELNALLESTVVCNQPDEPPTFHPFMLNEHFITSPRETSLFFSIPLQTSSYSFANTTEYIPPP</sequence>
<feature type="compositionally biased region" description="Basic and acidic residues" evidence="1">
    <location>
        <begin position="2006"/>
        <end position="2023"/>
    </location>
</feature>
<feature type="region of interest" description="Disordered" evidence="1">
    <location>
        <begin position="1591"/>
        <end position="2067"/>
    </location>
</feature>
<feature type="compositionally biased region" description="Polar residues" evidence="1">
    <location>
        <begin position="361"/>
        <end position="370"/>
    </location>
</feature>
<comment type="caution">
    <text evidence="2">The sequence shown here is derived from an EMBL/GenBank/DDBJ whole genome shotgun (WGS) entry which is preliminary data.</text>
</comment>
<evidence type="ECO:0000313" key="3">
    <source>
        <dbReference type="Proteomes" id="UP001281761"/>
    </source>
</evidence>
<feature type="compositionally biased region" description="Basic and acidic residues" evidence="1">
    <location>
        <begin position="2396"/>
        <end position="2410"/>
    </location>
</feature>
<feature type="compositionally biased region" description="Basic and acidic residues" evidence="1">
    <location>
        <begin position="582"/>
        <end position="591"/>
    </location>
</feature>
<evidence type="ECO:0000313" key="2">
    <source>
        <dbReference type="EMBL" id="KAK2951834.1"/>
    </source>
</evidence>
<feature type="compositionally biased region" description="Basic and acidic residues" evidence="1">
    <location>
        <begin position="1742"/>
        <end position="1904"/>
    </location>
</feature>
<feature type="compositionally biased region" description="Basic and acidic residues" evidence="1">
    <location>
        <begin position="1594"/>
        <end position="1626"/>
    </location>
</feature>
<feature type="compositionally biased region" description="Basic and acidic residues" evidence="1">
    <location>
        <begin position="970"/>
        <end position="981"/>
    </location>
</feature>
<proteinExistence type="predicted"/>
<dbReference type="EMBL" id="JARBJD010000112">
    <property type="protein sequence ID" value="KAK2951834.1"/>
    <property type="molecule type" value="Genomic_DNA"/>
</dbReference>
<accession>A0ABQ9XLZ4</accession>
<dbReference type="Proteomes" id="UP001281761">
    <property type="component" value="Unassembled WGS sequence"/>
</dbReference>
<feature type="region of interest" description="Disordered" evidence="1">
    <location>
        <begin position="664"/>
        <end position="709"/>
    </location>
</feature>
<feature type="compositionally biased region" description="Low complexity" evidence="1">
    <location>
        <begin position="1947"/>
        <end position="1962"/>
    </location>
</feature>
<feature type="compositionally biased region" description="Basic residues" evidence="1">
    <location>
        <begin position="1627"/>
        <end position="1637"/>
    </location>
</feature>
<reference evidence="2 3" key="1">
    <citation type="journal article" date="2022" name="bioRxiv">
        <title>Genomics of Preaxostyla Flagellates Illuminates Evolutionary Transitions and the Path Towards Mitochondrial Loss.</title>
        <authorList>
            <person name="Novak L.V.F."/>
            <person name="Treitli S.C."/>
            <person name="Pyrih J."/>
            <person name="Halakuc P."/>
            <person name="Pipaliya S.V."/>
            <person name="Vacek V."/>
            <person name="Brzon O."/>
            <person name="Soukal P."/>
            <person name="Eme L."/>
            <person name="Dacks J.B."/>
            <person name="Karnkowska A."/>
            <person name="Elias M."/>
            <person name="Hampl V."/>
        </authorList>
    </citation>
    <scope>NUCLEOTIDE SEQUENCE [LARGE SCALE GENOMIC DNA]</scope>
    <source>
        <strain evidence="2">NAU3</strain>
        <tissue evidence="2">Gut</tissue>
    </source>
</reference>
<feature type="compositionally biased region" description="Basic and acidic residues" evidence="1">
    <location>
        <begin position="374"/>
        <end position="384"/>
    </location>
</feature>
<gene>
    <name evidence="2" type="ORF">BLNAU_13203</name>
</gene>
<feature type="compositionally biased region" description="Polar residues" evidence="1">
    <location>
        <begin position="1640"/>
        <end position="1652"/>
    </location>
</feature>
<feature type="compositionally biased region" description="Basic and acidic residues" evidence="1">
    <location>
        <begin position="669"/>
        <end position="697"/>
    </location>
</feature>
<feature type="compositionally biased region" description="Basic and acidic residues" evidence="1">
    <location>
        <begin position="1922"/>
        <end position="1936"/>
    </location>
</feature>
<evidence type="ECO:0000256" key="1">
    <source>
        <dbReference type="SAM" id="MobiDB-lite"/>
    </source>
</evidence>
<feature type="region of interest" description="Disordered" evidence="1">
    <location>
        <begin position="955"/>
        <end position="983"/>
    </location>
</feature>
<feature type="compositionally biased region" description="Polar residues" evidence="1">
    <location>
        <begin position="1716"/>
        <end position="1736"/>
    </location>
</feature>
<name>A0ABQ9XLZ4_9EUKA</name>
<feature type="region of interest" description="Disordered" evidence="1">
    <location>
        <begin position="2391"/>
        <end position="2410"/>
    </location>
</feature>
<feature type="compositionally biased region" description="Low complexity" evidence="1">
    <location>
        <begin position="2084"/>
        <end position="2101"/>
    </location>
</feature>